<dbReference type="PANTHER" id="PTHR43863">
    <property type="entry name" value="HYDROLASE, PUTATIVE (AFU_ORTHOLOGUE AFUA_1G03140)-RELATED"/>
    <property type="match status" value="1"/>
</dbReference>
<dbReference type="SUPFAM" id="SSF51445">
    <property type="entry name" value="(Trans)glycosidases"/>
    <property type="match status" value="1"/>
</dbReference>
<feature type="signal peptide" evidence="3">
    <location>
        <begin position="1"/>
        <end position="27"/>
    </location>
</feature>
<dbReference type="InterPro" id="IPR011013">
    <property type="entry name" value="Gal_mutarotase_sf_dom"/>
</dbReference>
<dbReference type="InterPro" id="IPR048395">
    <property type="entry name" value="Glyco_hydro_31_C"/>
</dbReference>
<dbReference type="Gene3D" id="2.60.40.1180">
    <property type="entry name" value="Golgi alpha-mannosidase II"/>
    <property type="match status" value="2"/>
</dbReference>
<dbReference type="Gene3D" id="2.60.120.380">
    <property type="match status" value="1"/>
</dbReference>
<protein>
    <submittedName>
        <fullName evidence="7">Glycoside hydrolase family 31 protein</fullName>
    </submittedName>
</protein>
<dbReference type="InterPro" id="IPR000322">
    <property type="entry name" value="Glyco_hydro_31_TIM"/>
</dbReference>
<evidence type="ECO:0000259" key="6">
    <source>
        <dbReference type="Pfam" id="PF21365"/>
    </source>
</evidence>
<dbReference type="Pfam" id="PF01055">
    <property type="entry name" value="Glyco_hydro_31_2nd"/>
    <property type="match status" value="1"/>
</dbReference>
<dbReference type="SUPFAM" id="SSF51011">
    <property type="entry name" value="Glycosyl hydrolase domain"/>
    <property type="match status" value="1"/>
</dbReference>
<accession>A0ABZ0W9K1</accession>
<proteinExistence type="inferred from homology"/>
<keyword evidence="3" id="KW-0732">Signal</keyword>
<dbReference type="Gene3D" id="3.20.20.80">
    <property type="entry name" value="Glycosidases"/>
    <property type="match status" value="1"/>
</dbReference>
<keyword evidence="2" id="KW-0326">Glycosidase</keyword>
<feature type="chain" id="PRO_5045938124" evidence="3">
    <location>
        <begin position="28"/>
        <end position="874"/>
    </location>
</feature>
<evidence type="ECO:0000313" key="7">
    <source>
        <dbReference type="EMBL" id="WQD38756.1"/>
    </source>
</evidence>
<dbReference type="Pfam" id="PF17137">
    <property type="entry name" value="DUF5110"/>
    <property type="match status" value="1"/>
</dbReference>
<dbReference type="GO" id="GO:0016787">
    <property type="term" value="F:hydrolase activity"/>
    <property type="evidence" value="ECO:0007669"/>
    <property type="project" value="UniProtKB-KW"/>
</dbReference>
<dbReference type="Pfam" id="PF21365">
    <property type="entry name" value="Glyco_hydro_31_3rd"/>
    <property type="match status" value="1"/>
</dbReference>
<dbReference type="Gene3D" id="2.60.40.1760">
    <property type="entry name" value="glycosyl hydrolase (family 31)"/>
    <property type="match status" value="1"/>
</dbReference>
<name>A0ABZ0W9K1_9BACT</name>
<feature type="domain" description="DUF5110" evidence="5">
    <location>
        <begin position="782"/>
        <end position="850"/>
    </location>
</feature>
<evidence type="ECO:0000256" key="2">
    <source>
        <dbReference type="RuleBase" id="RU361185"/>
    </source>
</evidence>
<feature type="domain" description="Glycosyl hydrolase family 31 C-terminal" evidence="6">
    <location>
        <begin position="679"/>
        <end position="766"/>
    </location>
</feature>
<comment type="similarity">
    <text evidence="1 2">Belongs to the glycosyl hydrolase 31 family.</text>
</comment>
<dbReference type="CDD" id="cd06591">
    <property type="entry name" value="GH31_xylosidase_XylS"/>
    <property type="match status" value="1"/>
</dbReference>
<reference evidence="7 8" key="1">
    <citation type="submission" date="2023-12" db="EMBL/GenBank/DDBJ databases">
        <title>Genome sequencing and assembly of bacterial species from a model synthetic community.</title>
        <authorList>
            <person name="Hogle S.L."/>
        </authorList>
    </citation>
    <scope>NUCLEOTIDE SEQUENCE [LARGE SCALE GENOMIC DNA]</scope>
    <source>
        <strain evidence="7 8">HAMBI_3031</strain>
    </source>
</reference>
<sequence length="874" mass="99322">MNLLKRRCSTKMALSIAVCCLSLLLRAQSYQSHVMQKGKLSIQLTGGVLSVAPVTEKAIRVQWHKDLKEEREFVLIHTPAAVAARFSETPKVLKLSTSAVSVIFDKKNGALSFTDKTGKVFLSEKGGSRFLKPNTVEGQACYVAEQSFCSPPDESLFGLGQFQDGHFNLRNVSRKLTQVNSQIAIPFLYSSKGYGLLWHQYGLTEFNPADRLISLQKQDTTSGDKGQIEVTTTSGTQRVSRQQAVYKGSFTVEKDGDYTMMLDLGNMESRHLLVIDGITHIDQSNQWLPPAASKIIPLKAGRHTVQLICKASNTPKLSWKPAGNETVFRSINAKALDYVVFWGKDADEVIGNYRNVSGHAPMLPLWAYGFWQCRERYTSDKHLIQTVEEFRKRKLPLDVIVQDWQYWGKYGWGVPKFDEASFPDPDKFIKKLHDLNAKFSVSVWENLDKKSEVAKPYLDKNLYIANSPWIDIYNPETRQTHWNALNNNLFKEGVDSWWMDATEPENDALVGKQTYYGLGDFYRLTYPLFVSQAVYDGQRKTDPGKRVTILTRSAFAGQQRFGTINWSGDIGWDWDVYRRQIVAGLNFSLTGMPYWTTDIGGFFRPGREQYTDKNYHDILTRWFQWSTFNTIFRMHGYQTETEPWKYGATVEANMRSMLNTRYQLLPYIYSSGWQVSSKGSTILRPLIMDFKEDAKAILQPYQYMFGKALLVAPVTEAGVSQWEVYLPKNQGWFDFWTHQHFTGGQTVKAAAPQDKIPVFVKAGAILPIGKVMQHSSENPGDTLELRVYKGANGQFELYEDEGDNYNYEKGQYATIPFQWEEASGTLTIGASAGHFKGQLKTRIFKVVFFGGRNTPGKPAARHIIYKGKPIQIKG</sequence>
<dbReference type="InterPro" id="IPR051816">
    <property type="entry name" value="Glycosyl_Hydrolase_31"/>
</dbReference>
<dbReference type="EMBL" id="CP139960">
    <property type="protein sequence ID" value="WQD38756.1"/>
    <property type="molecule type" value="Genomic_DNA"/>
</dbReference>
<dbReference type="InterPro" id="IPR013780">
    <property type="entry name" value="Glyco_hydro_b"/>
</dbReference>
<organism evidence="7 8">
    <name type="scientific">Niabella yanshanensis</name>
    <dbReference type="NCBI Taxonomy" id="577386"/>
    <lineage>
        <taxon>Bacteria</taxon>
        <taxon>Pseudomonadati</taxon>
        <taxon>Bacteroidota</taxon>
        <taxon>Chitinophagia</taxon>
        <taxon>Chitinophagales</taxon>
        <taxon>Chitinophagaceae</taxon>
        <taxon>Niabella</taxon>
    </lineage>
</organism>
<evidence type="ECO:0000256" key="3">
    <source>
        <dbReference type="SAM" id="SignalP"/>
    </source>
</evidence>
<dbReference type="RefSeq" id="WP_211316534.1">
    <property type="nucleotide sequence ID" value="NZ_CP139960.1"/>
</dbReference>
<keyword evidence="8" id="KW-1185">Reference proteome</keyword>
<evidence type="ECO:0000313" key="8">
    <source>
        <dbReference type="Proteomes" id="UP001325680"/>
    </source>
</evidence>
<dbReference type="InterPro" id="IPR017853">
    <property type="entry name" value="GH"/>
</dbReference>
<dbReference type="Proteomes" id="UP001325680">
    <property type="component" value="Chromosome"/>
</dbReference>
<evidence type="ECO:0000259" key="5">
    <source>
        <dbReference type="Pfam" id="PF17137"/>
    </source>
</evidence>
<dbReference type="SUPFAM" id="SSF74650">
    <property type="entry name" value="Galactose mutarotase-like"/>
    <property type="match status" value="1"/>
</dbReference>
<keyword evidence="2 7" id="KW-0378">Hydrolase</keyword>
<evidence type="ECO:0000256" key="1">
    <source>
        <dbReference type="ARBA" id="ARBA00007806"/>
    </source>
</evidence>
<gene>
    <name evidence="7" type="ORF">U0035_01185</name>
</gene>
<dbReference type="InterPro" id="IPR033403">
    <property type="entry name" value="DUF5110"/>
</dbReference>
<dbReference type="CDD" id="cd14752">
    <property type="entry name" value="GH31_N"/>
    <property type="match status" value="1"/>
</dbReference>
<dbReference type="PANTHER" id="PTHR43863:SF2">
    <property type="entry name" value="MALTASE-GLUCOAMYLASE"/>
    <property type="match status" value="1"/>
</dbReference>
<evidence type="ECO:0000259" key="4">
    <source>
        <dbReference type="Pfam" id="PF01055"/>
    </source>
</evidence>
<feature type="domain" description="Glycoside hydrolase family 31 TIM barrel" evidence="4">
    <location>
        <begin position="361"/>
        <end position="670"/>
    </location>
</feature>